<dbReference type="AlphaFoldDB" id="A0A5C3LKG5"/>
<dbReference type="PANTHER" id="PTHR11259:SF2">
    <property type="entry name" value="GH16429P"/>
    <property type="match status" value="1"/>
</dbReference>
<dbReference type="STRING" id="68775.A0A5C3LKG5"/>
<dbReference type="GO" id="GO:0003924">
    <property type="term" value="F:GTPase activity"/>
    <property type="evidence" value="ECO:0007669"/>
    <property type="project" value="UniProtKB-UniRule"/>
</dbReference>
<dbReference type="CDD" id="cd11385">
    <property type="entry name" value="RagC_like"/>
    <property type="match status" value="1"/>
</dbReference>
<keyword evidence="4" id="KW-0378">Hydrolase</keyword>
<evidence type="ECO:0000256" key="7">
    <source>
        <dbReference type="ARBA" id="ARBA00049117"/>
    </source>
</evidence>
<dbReference type="Gene3D" id="3.30.450.190">
    <property type="match status" value="1"/>
</dbReference>
<dbReference type="GO" id="GO:0005525">
    <property type="term" value="F:GTP binding"/>
    <property type="evidence" value="ECO:0007669"/>
    <property type="project" value="UniProtKB-UniRule"/>
</dbReference>
<dbReference type="GO" id="GO:1990131">
    <property type="term" value="C:Gtr1-Gtr2 GTPase complex"/>
    <property type="evidence" value="ECO:0007669"/>
    <property type="project" value="UniProtKB-UniRule"/>
</dbReference>
<proteinExistence type="inferred from homology"/>
<sequence>MTAVRPSYSATSTSTPIAQRPPLNGHKSSSGGDGIARTKILLLGLRRAGKTSIQQVLFNNLPPKQTFYLETTMRIAKHTIDTVIPLEIWDCPGNITIDALAPLSQFSTMIFVIDIRDLYNQPISKLVEFIEAAYHDNPNISLEVFVHKAEKLQEDDKIENFRQIHERVSDRLLDISPEYEQMQLNFHLTSVYDHSLHEAFSRVLHKLIGSLPYLEELLNVFCSNSQSPKAFLFDTRSRLYIATDASPVDSATHNLCCDYLLMLNSFGPLYKSISASPPRLRQPVPATPPPSASSSASLLSPSSSPAPVTPTTATPLHPSYPHTPSPTSPTTLKSKPKDLFYPSAATSLNSSAPGSGTTLTYHLITPQLALLALLPTSVYETRRGLVEYNVVYFREGIQEISDVEQEVRGGG</sequence>
<evidence type="ECO:0000256" key="6">
    <source>
        <dbReference type="ARBA" id="ARBA00023136"/>
    </source>
</evidence>
<gene>
    <name evidence="10" type="ORF">BDQ12DRAFT_637773</name>
</gene>
<keyword evidence="5 8" id="KW-0342">GTP-binding</keyword>
<comment type="function">
    <text evidence="8">GTPase involved in activation of the TORC1 signaling pathway, which promotes growth and represses autophagy in nutrient-rich conditions.</text>
</comment>
<feature type="compositionally biased region" description="Polar residues" evidence="9">
    <location>
        <begin position="8"/>
        <end position="17"/>
    </location>
</feature>
<organism evidence="10 11">
    <name type="scientific">Crucibulum laeve</name>
    <dbReference type="NCBI Taxonomy" id="68775"/>
    <lineage>
        <taxon>Eukaryota</taxon>
        <taxon>Fungi</taxon>
        <taxon>Dikarya</taxon>
        <taxon>Basidiomycota</taxon>
        <taxon>Agaricomycotina</taxon>
        <taxon>Agaricomycetes</taxon>
        <taxon>Agaricomycetidae</taxon>
        <taxon>Agaricales</taxon>
        <taxon>Agaricineae</taxon>
        <taxon>Nidulariaceae</taxon>
        <taxon>Crucibulum</taxon>
    </lineage>
</organism>
<dbReference type="SUPFAM" id="SSF52540">
    <property type="entry name" value="P-loop containing nucleoside triphosphate hydrolases"/>
    <property type="match status" value="1"/>
</dbReference>
<dbReference type="GO" id="GO:0009267">
    <property type="term" value="P:cellular response to starvation"/>
    <property type="evidence" value="ECO:0007669"/>
    <property type="project" value="TreeGrafter"/>
</dbReference>
<dbReference type="InterPro" id="IPR006762">
    <property type="entry name" value="Gtr1_RagA"/>
</dbReference>
<dbReference type="GO" id="GO:1904263">
    <property type="term" value="P:positive regulation of TORC1 signaling"/>
    <property type="evidence" value="ECO:0007669"/>
    <property type="project" value="TreeGrafter"/>
</dbReference>
<accession>A0A5C3LKG5</accession>
<dbReference type="Proteomes" id="UP000308652">
    <property type="component" value="Unassembled WGS sequence"/>
</dbReference>
<comment type="catalytic activity">
    <reaction evidence="7">
        <text>GTP + H2O = GDP + phosphate + H(+)</text>
        <dbReference type="Rhea" id="RHEA:19669"/>
        <dbReference type="ChEBI" id="CHEBI:15377"/>
        <dbReference type="ChEBI" id="CHEBI:15378"/>
        <dbReference type="ChEBI" id="CHEBI:37565"/>
        <dbReference type="ChEBI" id="CHEBI:43474"/>
        <dbReference type="ChEBI" id="CHEBI:58189"/>
    </reaction>
    <physiologicalReaction direction="left-to-right" evidence="7">
        <dbReference type="Rhea" id="RHEA:19670"/>
    </physiologicalReaction>
</comment>
<dbReference type="GO" id="GO:0010507">
    <property type="term" value="P:negative regulation of autophagy"/>
    <property type="evidence" value="ECO:0007669"/>
    <property type="project" value="TreeGrafter"/>
</dbReference>
<evidence type="ECO:0000256" key="4">
    <source>
        <dbReference type="ARBA" id="ARBA00022801"/>
    </source>
</evidence>
<comment type="subunit">
    <text evidence="8">Component of the GSE complex.</text>
</comment>
<dbReference type="GO" id="GO:0000329">
    <property type="term" value="C:fungal-type vacuole membrane"/>
    <property type="evidence" value="ECO:0007669"/>
    <property type="project" value="TreeGrafter"/>
</dbReference>
<dbReference type="GO" id="GO:0012505">
    <property type="term" value="C:endomembrane system"/>
    <property type="evidence" value="ECO:0007669"/>
    <property type="project" value="UniProtKB-SubCell"/>
</dbReference>
<feature type="region of interest" description="Disordered" evidence="9">
    <location>
        <begin position="278"/>
        <end position="336"/>
    </location>
</feature>
<feature type="non-terminal residue" evidence="10">
    <location>
        <position position="411"/>
    </location>
</feature>
<evidence type="ECO:0000256" key="8">
    <source>
        <dbReference type="RuleBase" id="RU367014"/>
    </source>
</evidence>
<evidence type="ECO:0000256" key="9">
    <source>
        <dbReference type="SAM" id="MobiDB-lite"/>
    </source>
</evidence>
<dbReference type="InterPro" id="IPR027417">
    <property type="entry name" value="P-loop_NTPase"/>
</dbReference>
<dbReference type="EMBL" id="ML213652">
    <property type="protein sequence ID" value="TFK33215.1"/>
    <property type="molecule type" value="Genomic_DNA"/>
</dbReference>
<dbReference type="Pfam" id="PF04670">
    <property type="entry name" value="Gtr1_RagA"/>
    <property type="match status" value="1"/>
</dbReference>
<dbReference type="GO" id="GO:0005634">
    <property type="term" value="C:nucleus"/>
    <property type="evidence" value="ECO:0007669"/>
    <property type="project" value="TreeGrafter"/>
</dbReference>
<dbReference type="InterPro" id="IPR039400">
    <property type="entry name" value="RagC/D"/>
</dbReference>
<evidence type="ECO:0000313" key="10">
    <source>
        <dbReference type="EMBL" id="TFK33215.1"/>
    </source>
</evidence>
<evidence type="ECO:0000256" key="5">
    <source>
        <dbReference type="ARBA" id="ARBA00023134"/>
    </source>
</evidence>
<evidence type="ECO:0000256" key="3">
    <source>
        <dbReference type="ARBA" id="ARBA00022741"/>
    </source>
</evidence>
<evidence type="ECO:0000313" key="11">
    <source>
        <dbReference type="Proteomes" id="UP000308652"/>
    </source>
</evidence>
<comment type="similarity">
    <text evidence="2 8">Belongs to the GTR/RAG GTP-binding protein family.</text>
</comment>
<keyword evidence="3 8" id="KW-0547">Nucleotide-binding</keyword>
<dbReference type="OrthoDB" id="26136at2759"/>
<evidence type="ECO:0000256" key="2">
    <source>
        <dbReference type="ARBA" id="ARBA00007756"/>
    </source>
</evidence>
<name>A0A5C3LKG5_9AGAR</name>
<feature type="compositionally biased region" description="Low complexity" evidence="9">
    <location>
        <begin position="292"/>
        <end position="320"/>
    </location>
</feature>
<keyword evidence="6" id="KW-0472">Membrane</keyword>
<feature type="region of interest" description="Disordered" evidence="9">
    <location>
        <begin position="1"/>
        <end position="32"/>
    </location>
</feature>
<reference evidence="10 11" key="1">
    <citation type="journal article" date="2019" name="Nat. Ecol. Evol.">
        <title>Megaphylogeny resolves global patterns of mushroom evolution.</title>
        <authorList>
            <person name="Varga T."/>
            <person name="Krizsan K."/>
            <person name="Foldi C."/>
            <person name="Dima B."/>
            <person name="Sanchez-Garcia M."/>
            <person name="Sanchez-Ramirez S."/>
            <person name="Szollosi G.J."/>
            <person name="Szarkandi J.G."/>
            <person name="Papp V."/>
            <person name="Albert L."/>
            <person name="Andreopoulos W."/>
            <person name="Angelini C."/>
            <person name="Antonin V."/>
            <person name="Barry K.W."/>
            <person name="Bougher N.L."/>
            <person name="Buchanan P."/>
            <person name="Buyck B."/>
            <person name="Bense V."/>
            <person name="Catcheside P."/>
            <person name="Chovatia M."/>
            <person name="Cooper J."/>
            <person name="Damon W."/>
            <person name="Desjardin D."/>
            <person name="Finy P."/>
            <person name="Geml J."/>
            <person name="Haridas S."/>
            <person name="Hughes K."/>
            <person name="Justo A."/>
            <person name="Karasinski D."/>
            <person name="Kautmanova I."/>
            <person name="Kiss B."/>
            <person name="Kocsube S."/>
            <person name="Kotiranta H."/>
            <person name="LaButti K.M."/>
            <person name="Lechner B.E."/>
            <person name="Liimatainen K."/>
            <person name="Lipzen A."/>
            <person name="Lukacs Z."/>
            <person name="Mihaltcheva S."/>
            <person name="Morgado L.N."/>
            <person name="Niskanen T."/>
            <person name="Noordeloos M.E."/>
            <person name="Ohm R.A."/>
            <person name="Ortiz-Santana B."/>
            <person name="Ovrebo C."/>
            <person name="Racz N."/>
            <person name="Riley R."/>
            <person name="Savchenko A."/>
            <person name="Shiryaev A."/>
            <person name="Soop K."/>
            <person name="Spirin V."/>
            <person name="Szebenyi C."/>
            <person name="Tomsovsky M."/>
            <person name="Tulloss R.E."/>
            <person name="Uehling J."/>
            <person name="Grigoriev I.V."/>
            <person name="Vagvolgyi C."/>
            <person name="Papp T."/>
            <person name="Martin F.M."/>
            <person name="Miettinen O."/>
            <person name="Hibbett D.S."/>
            <person name="Nagy L.G."/>
        </authorList>
    </citation>
    <scope>NUCLEOTIDE SEQUENCE [LARGE SCALE GENOMIC DNA]</scope>
    <source>
        <strain evidence="10 11">CBS 166.37</strain>
    </source>
</reference>
<evidence type="ECO:0000256" key="1">
    <source>
        <dbReference type="ARBA" id="ARBA00004308"/>
    </source>
</evidence>
<dbReference type="PANTHER" id="PTHR11259">
    <property type="entry name" value="RAS-RELATED GTP BINDING RAG/GTR YEAST"/>
    <property type="match status" value="1"/>
</dbReference>
<dbReference type="Gene3D" id="3.40.50.300">
    <property type="entry name" value="P-loop containing nucleotide triphosphate hydrolases"/>
    <property type="match status" value="1"/>
</dbReference>
<comment type="subcellular location">
    <subcellularLocation>
        <location evidence="1">Endomembrane system</location>
    </subcellularLocation>
</comment>
<protein>
    <recommendedName>
        <fullName evidence="8">GTP-binding protein</fullName>
    </recommendedName>
</protein>
<keyword evidence="11" id="KW-1185">Reference proteome</keyword>